<reference evidence="2 3" key="1">
    <citation type="submission" date="2015-05" db="EMBL/GenBank/DDBJ databases">
        <authorList>
            <person name="Wang D.B."/>
            <person name="Wang M."/>
        </authorList>
    </citation>
    <scope>NUCLEOTIDE SEQUENCE [LARGE SCALE GENOMIC DNA]</scope>
    <source>
        <strain evidence="2">VL1</strain>
    </source>
</reference>
<protein>
    <recommendedName>
        <fullName evidence="1">T6SS Phospholipase effector Tle1-like catalytic domain-containing protein</fullName>
    </recommendedName>
</protein>
<gene>
    <name evidence="2" type="ORF">BN1708_019571</name>
</gene>
<dbReference type="Proteomes" id="UP000044602">
    <property type="component" value="Unassembled WGS sequence"/>
</dbReference>
<feature type="non-terminal residue" evidence="2">
    <location>
        <position position="99"/>
    </location>
</feature>
<organism evidence="2 3">
    <name type="scientific">Verticillium longisporum</name>
    <name type="common">Verticillium dahliae var. longisporum</name>
    <dbReference type="NCBI Taxonomy" id="100787"/>
    <lineage>
        <taxon>Eukaryota</taxon>
        <taxon>Fungi</taxon>
        <taxon>Dikarya</taxon>
        <taxon>Ascomycota</taxon>
        <taxon>Pezizomycotina</taxon>
        <taxon>Sordariomycetes</taxon>
        <taxon>Hypocreomycetidae</taxon>
        <taxon>Glomerellales</taxon>
        <taxon>Plectosphaerellaceae</taxon>
        <taxon>Verticillium</taxon>
    </lineage>
</organism>
<evidence type="ECO:0000313" key="3">
    <source>
        <dbReference type="Proteomes" id="UP000044602"/>
    </source>
</evidence>
<name>A0A0G4MK34_VERLO</name>
<dbReference type="Pfam" id="PF09994">
    <property type="entry name" value="T6SS_Tle1-like_cat"/>
    <property type="match status" value="1"/>
</dbReference>
<feature type="domain" description="T6SS Phospholipase effector Tle1-like catalytic" evidence="1">
    <location>
        <begin position="2"/>
        <end position="92"/>
    </location>
</feature>
<keyword evidence="3" id="KW-1185">Reference proteome</keyword>
<proteinExistence type="predicted"/>
<accession>A0A0G4MK34</accession>
<dbReference type="PANTHER" id="PTHR33840">
    <property type="match status" value="1"/>
</dbReference>
<evidence type="ECO:0000259" key="1">
    <source>
        <dbReference type="Pfam" id="PF09994"/>
    </source>
</evidence>
<dbReference type="EMBL" id="CVQH01023130">
    <property type="protein sequence ID" value="CRK34673.1"/>
    <property type="molecule type" value="Genomic_DNA"/>
</dbReference>
<dbReference type="PANTHER" id="PTHR33840:SF2">
    <property type="entry name" value="TLE1 PHOSPHOLIPASE DOMAIN-CONTAINING PROTEIN"/>
    <property type="match status" value="1"/>
</dbReference>
<dbReference type="AlphaFoldDB" id="A0A0G4MK34"/>
<evidence type="ECO:0000313" key="2">
    <source>
        <dbReference type="EMBL" id="CRK34673.1"/>
    </source>
</evidence>
<dbReference type="STRING" id="100787.A0A0G4MK34"/>
<sequence>MAKDSAIGSSFDQHVVGGYRFLMRYYSPGDEIYMFGFSRGAYVARFLAEMLDYVGLLAHGNEEMVIFAWNAFSQWQCRRANSTPEGKEDKEKMYKFLKG</sequence>
<dbReference type="InterPro" id="IPR018712">
    <property type="entry name" value="Tle1-like_cat"/>
</dbReference>